<evidence type="ECO:0000256" key="1">
    <source>
        <dbReference type="SAM" id="Coils"/>
    </source>
</evidence>
<evidence type="ECO:0000313" key="3">
    <source>
        <dbReference type="RefSeq" id="XP_016445378.1"/>
    </source>
</evidence>
<reference evidence="3" key="1">
    <citation type="submission" date="2025-08" db="UniProtKB">
        <authorList>
            <consortium name="RefSeq"/>
        </authorList>
    </citation>
    <scope>IDENTIFICATION</scope>
</reference>
<organism evidence="3">
    <name type="scientific">Nicotiana tabacum</name>
    <name type="common">Common tobacco</name>
    <dbReference type="NCBI Taxonomy" id="4097"/>
    <lineage>
        <taxon>Eukaryota</taxon>
        <taxon>Viridiplantae</taxon>
        <taxon>Streptophyta</taxon>
        <taxon>Embryophyta</taxon>
        <taxon>Tracheophyta</taxon>
        <taxon>Spermatophyta</taxon>
        <taxon>Magnoliopsida</taxon>
        <taxon>eudicotyledons</taxon>
        <taxon>Gunneridae</taxon>
        <taxon>Pentapetalae</taxon>
        <taxon>asterids</taxon>
        <taxon>lamiids</taxon>
        <taxon>Solanales</taxon>
        <taxon>Solanaceae</taxon>
        <taxon>Nicotianoideae</taxon>
        <taxon>Nicotianeae</taxon>
        <taxon>Nicotiana</taxon>
    </lineage>
</organism>
<name>A0A1S3XZL5_TOBAC</name>
<evidence type="ECO:0000256" key="2">
    <source>
        <dbReference type="SAM" id="MobiDB-lite"/>
    </source>
</evidence>
<dbReference type="RefSeq" id="XP_016445378.1">
    <property type="nucleotide sequence ID" value="XM_016589892.1"/>
</dbReference>
<feature type="region of interest" description="Disordered" evidence="2">
    <location>
        <begin position="23"/>
        <end position="163"/>
    </location>
</feature>
<feature type="compositionally biased region" description="Basic and acidic residues" evidence="2">
    <location>
        <begin position="89"/>
        <end position="121"/>
    </location>
</feature>
<feature type="coiled-coil region" evidence="1">
    <location>
        <begin position="215"/>
        <end position="263"/>
    </location>
</feature>
<keyword evidence="1" id="KW-0175">Coiled coil</keyword>
<dbReference type="KEGG" id="nta:107770572"/>
<dbReference type="AlphaFoldDB" id="A0A1S3XZL5"/>
<proteinExistence type="predicted"/>
<sequence>MPLYSYLILLHAGIGDVSEMRSAPFGEKTESPIPKSGKDNKRKKVSKTEDSQDKKAPARKRRKSLIPVDIESFNQLDDEEEDEGEDSVLVDRARKPLEAAKPSEPETLPRDDEASNKDASKAPESPEVEIVPRPSTSTPERAGSEIPRAEQSAPSDLLGAMTIGHSPSMPTYYKEAIREAQALQMPDLGGVPSEEDPFRDCFTRVDTAADLNDAFTKFRADLSQCEAELQKTSEERNALKLLCGQMEKDLRDLRADLAKARKDEAELDK</sequence>
<feature type="compositionally biased region" description="Acidic residues" evidence="2">
    <location>
        <begin position="76"/>
        <end position="88"/>
    </location>
</feature>
<dbReference type="PaxDb" id="4097-A0A1S3XZL5"/>
<accession>A0A1S3XZL5</accession>
<feature type="compositionally biased region" description="Basic and acidic residues" evidence="2">
    <location>
        <begin position="46"/>
        <end position="56"/>
    </location>
</feature>
<dbReference type="OrthoDB" id="10478878at2759"/>
<gene>
    <name evidence="3" type="primary">LOC107770572</name>
</gene>
<protein>
    <submittedName>
        <fullName evidence="3">Uncharacterized protein</fullName>
    </submittedName>
</protein>